<accession>A0ABU1VD93</accession>
<dbReference type="EMBL" id="JAVDWE010000009">
    <property type="protein sequence ID" value="MDR7095429.1"/>
    <property type="molecule type" value="Genomic_DNA"/>
</dbReference>
<organism evidence="1 2">
    <name type="scientific">Hydrogenophaga laconesensis</name>
    <dbReference type="NCBI Taxonomy" id="1805971"/>
    <lineage>
        <taxon>Bacteria</taxon>
        <taxon>Pseudomonadati</taxon>
        <taxon>Pseudomonadota</taxon>
        <taxon>Betaproteobacteria</taxon>
        <taxon>Burkholderiales</taxon>
        <taxon>Comamonadaceae</taxon>
        <taxon>Hydrogenophaga</taxon>
    </lineage>
</organism>
<proteinExistence type="predicted"/>
<dbReference type="RefSeq" id="WP_310308740.1">
    <property type="nucleotide sequence ID" value="NZ_JAVDWE010000009.1"/>
</dbReference>
<keyword evidence="2" id="KW-1185">Reference proteome</keyword>
<protein>
    <submittedName>
        <fullName evidence="1">Uncharacterized protein</fullName>
    </submittedName>
</protein>
<reference evidence="1 2" key="1">
    <citation type="submission" date="2023-07" db="EMBL/GenBank/DDBJ databases">
        <title>Sorghum-associated microbial communities from plants grown in Nebraska, USA.</title>
        <authorList>
            <person name="Schachtman D."/>
        </authorList>
    </citation>
    <scope>NUCLEOTIDE SEQUENCE [LARGE SCALE GENOMIC DNA]</scope>
    <source>
        <strain evidence="1 2">BE240</strain>
    </source>
</reference>
<evidence type="ECO:0000313" key="2">
    <source>
        <dbReference type="Proteomes" id="UP001265550"/>
    </source>
</evidence>
<dbReference type="Proteomes" id="UP001265550">
    <property type="component" value="Unassembled WGS sequence"/>
</dbReference>
<evidence type="ECO:0000313" key="1">
    <source>
        <dbReference type="EMBL" id="MDR7095429.1"/>
    </source>
</evidence>
<comment type="caution">
    <text evidence="1">The sequence shown here is derived from an EMBL/GenBank/DDBJ whole genome shotgun (WGS) entry which is preliminary data.</text>
</comment>
<name>A0ABU1VD93_9BURK</name>
<sequence length="66" mass="7269">MDHPTLLCRPNADPLITRSQEVLPGLPCDYTLLHQGDVWTVSRVLTGEVVYQGPGPVEVVRSPTPF</sequence>
<gene>
    <name evidence="1" type="ORF">J2X09_003180</name>
</gene>